<proteinExistence type="predicted"/>
<dbReference type="FunFam" id="2.60.40.790:FF:000001">
    <property type="entry name" value="Nuclear migration protein nudC"/>
    <property type="match status" value="1"/>
</dbReference>
<dbReference type="Pfam" id="PF04969">
    <property type="entry name" value="CS"/>
    <property type="match status" value="1"/>
</dbReference>
<dbReference type="GO" id="GO:0006457">
    <property type="term" value="P:protein folding"/>
    <property type="evidence" value="ECO:0007669"/>
    <property type="project" value="TreeGrafter"/>
</dbReference>
<evidence type="ECO:0000259" key="4">
    <source>
        <dbReference type="PROSITE" id="PS51203"/>
    </source>
</evidence>
<dbReference type="InterPro" id="IPR007052">
    <property type="entry name" value="CS_dom"/>
</dbReference>
<organism evidence="5">
    <name type="scientific">Trypanosoma vivax (strain Y486)</name>
    <dbReference type="NCBI Taxonomy" id="1055687"/>
    <lineage>
        <taxon>Eukaryota</taxon>
        <taxon>Discoba</taxon>
        <taxon>Euglenozoa</taxon>
        <taxon>Kinetoplastea</taxon>
        <taxon>Metakinetoplastina</taxon>
        <taxon>Trypanosomatida</taxon>
        <taxon>Trypanosomatidae</taxon>
        <taxon>Trypanosoma</taxon>
        <taxon>Duttonella</taxon>
    </lineage>
</organism>
<dbReference type="GO" id="GO:0005737">
    <property type="term" value="C:cytoplasm"/>
    <property type="evidence" value="ECO:0007669"/>
    <property type="project" value="UniProtKB-SubCell"/>
</dbReference>
<keyword evidence="2" id="KW-0963">Cytoplasm</keyword>
<dbReference type="CDD" id="cd06467">
    <property type="entry name" value="p23_NUDC_like"/>
    <property type="match status" value="1"/>
</dbReference>
<dbReference type="PANTHER" id="PTHR12356:SF14">
    <property type="entry name" value="MOVEMENT PROTEIN, PUTATIVE-RELATED"/>
    <property type="match status" value="1"/>
</dbReference>
<dbReference type="PROSITE" id="PS51203">
    <property type="entry name" value="CS"/>
    <property type="match status" value="1"/>
</dbReference>
<dbReference type="EMBL" id="HE573022">
    <property type="protein sequence ID" value="CCC48370.1"/>
    <property type="molecule type" value="Genomic_DNA"/>
</dbReference>
<dbReference type="SUPFAM" id="SSF49764">
    <property type="entry name" value="HSP20-like chaperones"/>
    <property type="match status" value="1"/>
</dbReference>
<dbReference type="PANTHER" id="PTHR12356">
    <property type="entry name" value="NUCLEAR MOVEMENT PROTEIN NUDC"/>
    <property type="match status" value="1"/>
</dbReference>
<feature type="domain" description="CS" evidence="4">
    <location>
        <begin position="22"/>
        <end position="113"/>
    </location>
</feature>
<dbReference type="VEuPathDB" id="TriTrypDB:TvY486_0601610"/>
<protein>
    <submittedName>
        <fullName evidence="5">Putative nuclear movement protein</fullName>
    </submittedName>
</protein>
<dbReference type="InterPro" id="IPR008978">
    <property type="entry name" value="HSP20-like_chaperone"/>
</dbReference>
<dbReference type="InterPro" id="IPR037898">
    <property type="entry name" value="NudC_fam"/>
</dbReference>
<comment type="subcellular location">
    <subcellularLocation>
        <location evidence="1">Cytoplasm</location>
    </subcellularLocation>
</comment>
<evidence type="ECO:0000256" key="2">
    <source>
        <dbReference type="ARBA" id="ARBA00022490"/>
    </source>
</evidence>
<feature type="region of interest" description="Disordered" evidence="3">
    <location>
        <begin position="152"/>
        <end position="175"/>
    </location>
</feature>
<gene>
    <name evidence="5" type="ORF">TVY486_0601610</name>
</gene>
<evidence type="ECO:0000313" key="5">
    <source>
        <dbReference type="EMBL" id="CCC48370.1"/>
    </source>
</evidence>
<evidence type="ECO:0000256" key="1">
    <source>
        <dbReference type="ARBA" id="ARBA00004496"/>
    </source>
</evidence>
<sequence length="175" mass="19875">MSLVENQKGMTNLIPCNSEYGGDYEQYSFGQSDSEVVVKVPLPENVTSKMLVVNIATCELTVGIKGHKPIISGNLYKPIKSSESTWCVEDKRMLIVTLIKTNLQYEEWWPCVTVDERQIDMKTFKPPSKHISELDDSAQATIARMMFDQRQKTQNLPTSDELELQELMRRSGGPK</sequence>
<dbReference type="Gene3D" id="2.60.40.790">
    <property type="match status" value="1"/>
</dbReference>
<dbReference type="AlphaFoldDB" id="G0TWN2"/>
<reference evidence="5" key="1">
    <citation type="journal article" date="2012" name="Proc. Natl. Acad. Sci. U.S.A.">
        <title>Antigenic diversity is generated by distinct evolutionary mechanisms in African trypanosome species.</title>
        <authorList>
            <person name="Jackson A.P."/>
            <person name="Berry A."/>
            <person name="Aslett M."/>
            <person name="Allison H.C."/>
            <person name="Burton P."/>
            <person name="Vavrova-Anderson J."/>
            <person name="Brown R."/>
            <person name="Browne H."/>
            <person name="Corton N."/>
            <person name="Hauser H."/>
            <person name="Gamble J."/>
            <person name="Gilderthorp R."/>
            <person name="Marcello L."/>
            <person name="McQuillan J."/>
            <person name="Otto T.D."/>
            <person name="Quail M.A."/>
            <person name="Sanders M.J."/>
            <person name="van Tonder A."/>
            <person name="Ginger M.L."/>
            <person name="Field M.C."/>
            <person name="Barry J.D."/>
            <person name="Hertz-Fowler C."/>
            <person name="Berriman M."/>
        </authorList>
    </citation>
    <scope>NUCLEOTIDE SEQUENCE</scope>
    <source>
        <strain evidence="5">Y486</strain>
    </source>
</reference>
<evidence type="ECO:0000256" key="3">
    <source>
        <dbReference type="SAM" id="MobiDB-lite"/>
    </source>
</evidence>
<accession>G0TWN2</accession>
<dbReference type="GO" id="GO:0051082">
    <property type="term" value="F:unfolded protein binding"/>
    <property type="evidence" value="ECO:0007669"/>
    <property type="project" value="TreeGrafter"/>
</dbReference>
<name>G0TWN2_TRYVY</name>